<feature type="compositionally biased region" description="Basic and acidic residues" evidence="2">
    <location>
        <begin position="7"/>
        <end position="44"/>
    </location>
</feature>
<gene>
    <name evidence="3" type="ORF">Ae201684_000876</name>
</gene>
<evidence type="ECO:0000313" key="3">
    <source>
        <dbReference type="EMBL" id="KAF0744393.1"/>
    </source>
</evidence>
<evidence type="ECO:0000313" key="4">
    <source>
        <dbReference type="Proteomes" id="UP000481153"/>
    </source>
</evidence>
<name>A0A6G0XUP6_9STRA</name>
<organism evidence="3 4">
    <name type="scientific">Aphanomyces euteiches</name>
    <dbReference type="NCBI Taxonomy" id="100861"/>
    <lineage>
        <taxon>Eukaryota</taxon>
        <taxon>Sar</taxon>
        <taxon>Stramenopiles</taxon>
        <taxon>Oomycota</taxon>
        <taxon>Saprolegniomycetes</taxon>
        <taxon>Saprolegniales</taxon>
        <taxon>Verrucalvaceae</taxon>
        <taxon>Aphanomyces</taxon>
    </lineage>
</organism>
<feature type="coiled-coil region" evidence="1">
    <location>
        <begin position="425"/>
        <end position="518"/>
    </location>
</feature>
<keyword evidence="1" id="KW-0175">Coiled coil</keyword>
<keyword evidence="4" id="KW-1185">Reference proteome</keyword>
<sequence length="548" mass="63714">MKRREKARLPHVEPKPTRRQSRSEDNNKNVDVTVKESDEQESPKIDSTASVDWRTQFGFMNDVDKVYRKFPCSKKPRMPTQEDSTSWIESMLPTDEFLNNPAAIQDLENLCEPSEKYKNGTNVVVAGQLLSGKTSFIQLFIKRNYPEPEERKRRLLLLDASTMEEKTMLAKMESLKRYIEHPKTKPHTRHPYVVIENFQVLNPRIQQHSIGPLWDALNEAKIFFVIAVSPDANKLTDQIKTSSKIIRLQALQEIHVLEKLLTICVKERIGFVRPAIDYILRRKKHDLGKCLDALQHIFQTYQNLSMENVNRFFRRTLQMKETLQIIEMCAPLSRCKVCTLVPPCAHTTLQHLYDRVLRLRSLYPQDNQREICPDFKHTGICHVFNRKGRCMFDHPLDIHVIDTSKLGARCTIHTLPLPCTHCKTLEASKQQEKSLDKEKNRLLDQMDQFKKELARVESSLHAHRKAHADSIIWGKAKEKFLATCTEMENEMKRLRCNIDQQTKERIELDQTLASLHEKNERGYCKGLGKGMHIQEGVDAPASWDDNEV</sequence>
<dbReference type="Proteomes" id="UP000481153">
    <property type="component" value="Unassembled WGS sequence"/>
</dbReference>
<dbReference type="AlphaFoldDB" id="A0A6G0XUP6"/>
<accession>A0A6G0XUP6</accession>
<proteinExistence type="predicted"/>
<feature type="region of interest" description="Disordered" evidence="2">
    <location>
        <begin position="1"/>
        <end position="48"/>
    </location>
</feature>
<dbReference type="VEuPathDB" id="FungiDB:AeMF1_012044"/>
<reference evidence="3 4" key="1">
    <citation type="submission" date="2019-07" db="EMBL/GenBank/DDBJ databases">
        <title>Genomics analysis of Aphanomyces spp. identifies a new class of oomycete effector associated with host adaptation.</title>
        <authorList>
            <person name="Gaulin E."/>
        </authorList>
    </citation>
    <scope>NUCLEOTIDE SEQUENCE [LARGE SCALE GENOMIC DNA]</scope>
    <source>
        <strain evidence="3 4">ATCC 201684</strain>
    </source>
</reference>
<protein>
    <submittedName>
        <fullName evidence="3">Uncharacterized protein</fullName>
    </submittedName>
</protein>
<evidence type="ECO:0000256" key="1">
    <source>
        <dbReference type="SAM" id="Coils"/>
    </source>
</evidence>
<evidence type="ECO:0000256" key="2">
    <source>
        <dbReference type="SAM" id="MobiDB-lite"/>
    </source>
</evidence>
<dbReference type="SUPFAM" id="SSF52540">
    <property type="entry name" value="P-loop containing nucleoside triphosphate hydrolases"/>
    <property type="match status" value="1"/>
</dbReference>
<dbReference type="InterPro" id="IPR027417">
    <property type="entry name" value="P-loop_NTPase"/>
</dbReference>
<comment type="caution">
    <text evidence="3">The sequence shown here is derived from an EMBL/GenBank/DDBJ whole genome shotgun (WGS) entry which is preliminary data.</text>
</comment>
<dbReference type="EMBL" id="VJMJ01000009">
    <property type="protein sequence ID" value="KAF0744393.1"/>
    <property type="molecule type" value="Genomic_DNA"/>
</dbReference>